<accession>A0A149U7B5</accession>
<evidence type="ECO:0000313" key="1">
    <source>
        <dbReference type="EMBL" id="KXV61189.1"/>
    </source>
</evidence>
<gene>
    <name evidence="1" type="ORF">AD948_02630</name>
</gene>
<proteinExistence type="predicted"/>
<name>A0A149U7B5_9PROT</name>
<evidence type="ECO:0000313" key="2">
    <source>
        <dbReference type="Proteomes" id="UP000075360"/>
    </source>
</evidence>
<sequence length="99" mass="11057">MLAISNFRGSPFPVGTVPVEGGCLAALGCWQTEIRGGMCQPVFHEKAHRTGGHDIPCKREQANLPGQRLHFQLIMKWTSFRLKCCKPYFWQGLGLDVAQ</sequence>
<comment type="caution">
    <text evidence="1">The sequence shown here is derived from an EMBL/GenBank/DDBJ whole genome shotgun (WGS) entry which is preliminary data.</text>
</comment>
<organism evidence="1 2">
    <name type="scientific">Acetobacter senegalensis</name>
    <dbReference type="NCBI Taxonomy" id="446692"/>
    <lineage>
        <taxon>Bacteria</taxon>
        <taxon>Pseudomonadati</taxon>
        <taxon>Pseudomonadota</taxon>
        <taxon>Alphaproteobacteria</taxon>
        <taxon>Acetobacterales</taxon>
        <taxon>Acetobacteraceae</taxon>
        <taxon>Acetobacter</taxon>
    </lineage>
</organism>
<reference evidence="1 2" key="1">
    <citation type="submission" date="2015-06" db="EMBL/GenBank/DDBJ databases">
        <title>Improved classification and identification of acetic acid bacteria using matrix-assisted laser desorption/ionization time-of-flight mass spectrometry; Gluconobacter nephelii and Gluconobacter uchimurae are later heterotypic synonyms of Gluconobacter japonicus and Gluconobacter oxydans, respectively.</title>
        <authorList>
            <person name="Li L."/>
            <person name="Cleenwerck I."/>
            <person name="De Vuyst L."/>
            <person name="Vandamme P."/>
        </authorList>
    </citation>
    <scope>NUCLEOTIDE SEQUENCE [LARGE SCALE GENOMIC DNA]</scope>
    <source>
        <strain evidence="1 2">LMG 23690</strain>
    </source>
</reference>
<dbReference type="Proteomes" id="UP000075360">
    <property type="component" value="Unassembled WGS sequence"/>
</dbReference>
<protein>
    <submittedName>
        <fullName evidence="1">Uncharacterized protein</fullName>
    </submittedName>
</protein>
<dbReference type="EMBL" id="LHZU01000093">
    <property type="protein sequence ID" value="KXV61189.1"/>
    <property type="molecule type" value="Genomic_DNA"/>
</dbReference>
<dbReference type="AlphaFoldDB" id="A0A149U7B5"/>